<protein>
    <recommendedName>
        <fullName evidence="3">DUF2867 domain-containing protein</fullName>
    </recommendedName>
</protein>
<dbReference type="Proteomes" id="UP000245712">
    <property type="component" value="Unassembled WGS sequence"/>
</dbReference>
<organism evidence="1 2">
    <name type="scientific">Paraburkholderia unamae</name>
    <dbReference type="NCBI Taxonomy" id="219649"/>
    <lineage>
        <taxon>Bacteria</taxon>
        <taxon>Pseudomonadati</taxon>
        <taxon>Pseudomonadota</taxon>
        <taxon>Betaproteobacteria</taxon>
        <taxon>Burkholderiales</taxon>
        <taxon>Burkholderiaceae</taxon>
        <taxon>Paraburkholderia</taxon>
    </lineage>
</organism>
<name>A0ABX5KIU6_9BURK</name>
<evidence type="ECO:0000313" key="2">
    <source>
        <dbReference type="Proteomes" id="UP000245712"/>
    </source>
</evidence>
<evidence type="ECO:0008006" key="3">
    <source>
        <dbReference type="Google" id="ProtNLM"/>
    </source>
</evidence>
<comment type="caution">
    <text evidence="1">The sequence shown here is derived from an EMBL/GenBank/DDBJ whole genome shotgun (WGS) entry which is preliminary data.</text>
</comment>
<proteinExistence type="predicted"/>
<accession>A0ABX5KIU6</accession>
<dbReference type="RefSeq" id="WP_116613669.1">
    <property type="nucleotide sequence ID" value="NZ_QEOB01000019.1"/>
</dbReference>
<dbReference type="EMBL" id="QEOB01000019">
    <property type="protein sequence ID" value="PVX74721.1"/>
    <property type="molecule type" value="Genomic_DNA"/>
</dbReference>
<evidence type="ECO:0000313" key="1">
    <source>
        <dbReference type="EMBL" id="PVX74721.1"/>
    </source>
</evidence>
<sequence length="186" mass="21103">MVEQATPLTRFLPSHTFYERHEAPVAGASSAHIIDAVASLDMRSDPVINGLLHLREWPDRLVRRRHAKPYEPFGFGTFTLLQRDDHELSLGLAGRFWRPDFGLLEVADADAFAALVRPDVAKLVLRFRVATLGQGNARLVTETFVHCPSWRTRAMMTPYWFAIRLSSGWIRRRTLAMVVKALAVQP</sequence>
<gene>
    <name evidence="1" type="ORF">C7402_119153</name>
</gene>
<reference evidence="1 2" key="1">
    <citation type="submission" date="2018-05" db="EMBL/GenBank/DDBJ databases">
        <title>Genomic Encyclopedia of Type Strains, Phase IV (KMG-V): Genome sequencing to study the core and pangenomes of soil and plant-associated prokaryotes.</title>
        <authorList>
            <person name="Whitman W."/>
        </authorList>
    </citation>
    <scope>NUCLEOTIDE SEQUENCE [LARGE SCALE GENOMIC DNA]</scope>
    <source>
        <strain evidence="1 2">SCZa-39</strain>
    </source>
</reference>
<keyword evidence="2" id="KW-1185">Reference proteome</keyword>